<proteinExistence type="predicted"/>
<dbReference type="GO" id="GO:0003676">
    <property type="term" value="F:nucleic acid binding"/>
    <property type="evidence" value="ECO:0007669"/>
    <property type="project" value="InterPro"/>
</dbReference>
<evidence type="ECO:0000313" key="3">
    <source>
        <dbReference type="EMBL" id="KAK6171772.1"/>
    </source>
</evidence>
<dbReference type="PANTHER" id="PTHR37984">
    <property type="entry name" value="PROTEIN CBG26694"/>
    <property type="match status" value="1"/>
</dbReference>
<dbReference type="InterPro" id="IPR036397">
    <property type="entry name" value="RNaseH_sf"/>
</dbReference>
<sequence length="544" mass="61564">MEKSMEDSFREELLMKREADKHDKSLLLTKTEYCSLLEELKEACSAKSKTPRQYYILGRYEILQCGDVEKLIRKRNTNDDEPIYFTHIDDMFDIVKRGHISTGHGGRDKMKQFLKKYANVTRDAVELYKSLCVECQKKRKRITTKGVVVKPILSKDFGSRGQVDLIDMQSMASGSSRWIMVYQDHLTKYCVLRPLTSKRAAEVAFQLMDIFLLFGAPQILQSDNGSEFTASVITELKLLWPDLLMVHGKPRHPQSQGSVERLNCDVKDMLTAWLGDNHSTDWPMGLRFVQFQKNSSYHSGIKQSPYKALFGSEAKVGLRSNTLPTEILERMVSEEDLLAAYSAPSSEREATSHVEHQDVSEATGTMQPDTAYPEDSELRVNQQNIEVQRKRAADGQLSQAERMVKRSRLEHVAGNPGDNVTIPIPLVDRGKGDPRNIMGVIVDRNENDLYRVAVKAGILKGHYSRTQFDLCTNKLFNIEDMSRDVEVGLRQAVQSESRCGGQGYAKCNCAASDKQCQTNRCKCFKSGVKCNSRCHSSTTCPNKN</sequence>
<dbReference type="AlphaFoldDB" id="A0AAN8J7X8"/>
<dbReference type="EMBL" id="JAZGQO010000013">
    <property type="protein sequence ID" value="KAK6171772.1"/>
    <property type="molecule type" value="Genomic_DNA"/>
</dbReference>
<evidence type="ECO:0000313" key="4">
    <source>
        <dbReference type="Proteomes" id="UP001347796"/>
    </source>
</evidence>
<gene>
    <name evidence="3" type="ORF">SNE40_018204</name>
</gene>
<dbReference type="PROSITE" id="PS50994">
    <property type="entry name" value="INTEGRASE"/>
    <property type="match status" value="1"/>
</dbReference>
<evidence type="ECO:0000256" key="1">
    <source>
        <dbReference type="SAM" id="MobiDB-lite"/>
    </source>
</evidence>
<dbReference type="InterPro" id="IPR050951">
    <property type="entry name" value="Retrovirus_Pol_polyprotein"/>
</dbReference>
<feature type="region of interest" description="Disordered" evidence="1">
    <location>
        <begin position="344"/>
        <end position="374"/>
    </location>
</feature>
<dbReference type="Proteomes" id="UP001347796">
    <property type="component" value="Unassembled WGS sequence"/>
</dbReference>
<name>A0AAN8J7X8_PATCE</name>
<organism evidence="3 4">
    <name type="scientific">Patella caerulea</name>
    <name type="common">Rayed Mediterranean limpet</name>
    <dbReference type="NCBI Taxonomy" id="87958"/>
    <lineage>
        <taxon>Eukaryota</taxon>
        <taxon>Metazoa</taxon>
        <taxon>Spiralia</taxon>
        <taxon>Lophotrochozoa</taxon>
        <taxon>Mollusca</taxon>
        <taxon>Gastropoda</taxon>
        <taxon>Patellogastropoda</taxon>
        <taxon>Patelloidea</taxon>
        <taxon>Patellidae</taxon>
        <taxon>Patella</taxon>
    </lineage>
</organism>
<accession>A0AAN8J7X8</accession>
<dbReference type="InterPro" id="IPR012337">
    <property type="entry name" value="RNaseH-like_sf"/>
</dbReference>
<reference evidence="3 4" key="1">
    <citation type="submission" date="2024-01" db="EMBL/GenBank/DDBJ databases">
        <title>The genome of the rayed Mediterranean limpet Patella caerulea (Linnaeus, 1758).</title>
        <authorList>
            <person name="Anh-Thu Weber A."/>
            <person name="Halstead-Nussloch G."/>
        </authorList>
    </citation>
    <scope>NUCLEOTIDE SEQUENCE [LARGE SCALE GENOMIC DNA]</scope>
    <source>
        <strain evidence="3">AATW-2023a</strain>
        <tissue evidence="3">Whole specimen</tissue>
    </source>
</reference>
<comment type="caution">
    <text evidence="3">The sequence shown here is derived from an EMBL/GenBank/DDBJ whole genome shotgun (WGS) entry which is preliminary data.</text>
</comment>
<dbReference type="InterPro" id="IPR001584">
    <property type="entry name" value="Integrase_cat-core"/>
</dbReference>
<evidence type="ECO:0000259" key="2">
    <source>
        <dbReference type="PROSITE" id="PS50994"/>
    </source>
</evidence>
<dbReference type="GO" id="GO:0015074">
    <property type="term" value="P:DNA integration"/>
    <property type="evidence" value="ECO:0007669"/>
    <property type="project" value="InterPro"/>
</dbReference>
<feature type="domain" description="Integrase catalytic" evidence="2">
    <location>
        <begin position="147"/>
        <end position="313"/>
    </location>
</feature>
<dbReference type="PANTHER" id="PTHR37984:SF5">
    <property type="entry name" value="PROTEIN NYNRIN-LIKE"/>
    <property type="match status" value="1"/>
</dbReference>
<feature type="compositionally biased region" description="Basic and acidic residues" evidence="1">
    <location>
        <begin position="346"/>
        <end position="359"/>
    </location>
</feature>
<protein>
    <recommendedName>
        <fullName evidence="2">Integrase catalytic domain-containing protein</fullName>
    </recommendedName>
</protein>
<dbReference type="Gene3D" id="3.30.420.10">
    <property type="entry name" value="Ribonuclease H-like superfamily/Ribonuclease H"/>
    <property type="match status" value="1"/>
</dbReference>
<dbReference type="SUPFAM" id="SSF53098">
    <property type="entry name" value="Ribonuclease H-like"/>
    <property type="match status" value="1"/>
</dbReference>
<keyword evidence="4" id="KW-1185">Reference proteome</keyword>